<dbReference type="Proteomes" id="UP000578077">
    <property type="component" value="Unassembled WGS sequence"/>
</dbReference>
<feature type="compositionally biased region" description="Low complexity" evidence="1">
    <location>
        <begin position="27"/>
        <end position="39"/>
    </location>
</feature>
<evidence type="ECO:0000256" key="1">
    <source>
        <dbReference type="SAM" id="MobiDB-lite"/>
    </source>
</evidence>
<proteinExistence type="predicted"/>
<gene>
    <name evidence="2" type="ORF">HNR25_000870</name>
</gene>
<dbReference type="EMBL" id="JACHLY010000001">
    <property type="protein sequence ID" value="MBB5997119.1"/>
    <property type="molecule type" value="Genomic_DNA"/>
</dbReference>
<keyword evidence="3" id="KW-1185">Reference proteome</keyword>
<dbReference type="RefSeq" id="WP_184633430.1">
    <property type="nucleotide sequence ID" value="NZ_BAABKT010000003.1"/>
</dbReference>
<sequence>MPTIARILHRGALSAAPAAADTVDPASPAAVSVHAPATTGTGPDGSCSESTG</sequence>
<accession>A0A841E747</accession>
<evidence type="ECO:0000313" key="2">
    <source>
        <dbReference type="EMBL" id="MBB5997119.1"/>
    </source>
</evidence>
<evidence type="ECO:0000313" key="3">
    <source>
        <dbReference type="Proteomes" id="UP000578077"/>
    </source>
</evidence>
<feature type="region of interest" description="Disordered" evidence="1">
    <location>
        <begin position="27"/>
        <end position="52"/>
    </location>
</feature>
<comment type="caution">
    <text evidence="2">The sequence shown here is derived from an EMBL/GenBank/DDBJ whole genome shotgun (WGS) entry which is preliminary data.</text>
</comment>
<name>A0A841E747_9ACTN</name>
<organism evidence="2 3">
    <name type="scientific">Streptomonospora salina</name>
    <dbReference type="NCBI Taxonomy" id="104205"/>
    <lineage>
        <taxon>Bacteria</taxon>
        <taxon>Bacillati</taxon>
        <taxon>Actinomycetota</taxon>
        <taxon>Actinomycetes</taxon>
        <taxon>Streptosporangiales</taxon>
        <taxon>Nocardiopsidaceae</taxon>
        <taxon>Streptomonospora</taxon>
    </lineage>
</organism>
<protein>
    <submittedName>
        <fullName evidence="2">Uncharacterized protein</fullName>
    </submittedName>
</protein>
<dbReference type="AlphaFoldDB" id="A0A841E747"/>
<reference evidence="2 3" key="1">
    <citation type="submission" date="2020-08" db="EMBL/GenBank/DDBJ databases">
        <title>Sequencing the genomes of 1000 actinobacteria strains.</title>
        <authorList>
            <person name="Klenk H.-P."/>
        </authorList>
    </citation>
    <scope>NUCLEOTIDE SEQUENCE [LARGE SCALE GENOMIC DNA]</scope>
    <source>
        <strain evidence="2 3">DSM 44593</strain>
    </source>
</reference>